<dbReference type="GO" id="GO:0016491">
    <property type="term" value="F:oxidoreductase activity"/>
    <property type="evidence" value="ECO:0007669"/>
    <property type="project" value="UniProtKB-KW"/>
</dbReference>
<evidence type="ECO:0000313" key="8">
    <source>
        <dbReference type="Proteomes" id="UP000229498"/>
    </source>
</evidence>
<dbReference type="Gene3D" id="3.40.30.10">
    <property type="entry name" value="Glutaredoxin"/>
    <property type="match status" value="1"/>
</dbReference>
<evidence type="ECO:0000256" key="2">
    <source>
        <dbReference type="ARBA" id="ARBA00023002"/>
    </source>
</evidence>
<sequence>MLRSLCAALALCLVLPFTSEAEDSDPAAGLSRAEIETIVREYLIEHPQVIVEALQKMQEREEMAQAERTRRMIIAHADRLDDPTGRFVAGNPEGDVTIVEFFDYRCGYCKRVMPTLFDEVERDGNVRLVFKEFPVLGDDSVLAARAGIAAAAQGRYRDMHLALMQTRGGLTEAKIMSIAGDLGLDTAELKRQMFSSTTEAEISANYELAQLLGIRGTPGFVIGTEVVPGAISPEQFRQFIDAARKSSG</sequence>
<dbReference type="CDD" id="cd03023">
    <property type="entry name" value="DsbA_Com1_like"/>
    <property type="match status" value="1"/>
</dbReference>
<dbReference type="PROSITE" id="PS51352">
    <property type="entry name" value="THIOREDOXIN_2"/>
    <property type="match status" value="1"/>
</dbReference>
<dbReference type="OrthoDB" id="9780147at2"/>
<keyword evidence="1 5" id="KW-0732">Signal</keyword>
<dbReference type="RefSeq" id="WP_109795282.1">
    <property type="nucleotide sequence ID" value="NZ_PHIG01000063.1"/>
</dbReference>
<feature type="signal peptide" evidence="5">
    <location>
        <begin position="1"/>
        <end position="21"/>
    </location>
</feature>
<evidence type="ECO:0000256" key="1">
    <source>
        <dbReference type="ARBA" id="ARBA00022729"/>
    </source>
</evidence>
<dbReference type="InterPro" id="IPR036249">
    <property type="entry name" value="Thioredoxin-like_sf"/>
</dbReference>
<accession>A0A2M9FVV5</accession>
<feature type="chain" id="PRO_5014760699" description="Thioredoxin domain-containing protein" evidence="5">
    <location>
        <begin position="22"/>
        <end position="248"/>
    </location>
</feature>
<keyword evidence="8" id="KW-1185">Reference proteome</keyword>
<gene>
    <name evidence="7" type="ORF">CVT23_21910</name>
</gene>
<keyword evidence="3" id="KW-1015">Disulfide bond</keyword>
<feature type="domain" description="Thioredoxin" evidence="6">
    <location>
        <begin position="19"/>
        <end position="245"/>
    </location>
</feature>
<name>A0A2M9FVV5_9PROT</name>
<dbReference type="EMBL" id="PHIG01000063">
    <property type="protein sequence ID" value="PJK27569.1"/>
    <property type="molecule type" value="Genomic_DNA"/>
</dbReference>
<dbReference type="InterPro" id="IPR001853">
    <property type="entry name" value="DSBA-like_thioredoxin_dom"/>
</dbReference>
<proteinExistence type="predicted"/>
<dbReference type="Pfam" id="PF18312">
    <property type="entry name" value="ScsC_N"/>
    <property type="match status" value="1"/>
</dbReference>
<keyword evidence="2" id="KW-0560">Oxidoreductase</keyword>
<dbReference type="PANTHER" id="PTHR13887:SF14">
    <property type="entry name" value="DISULFIDE BOND FORMATION PROTEIN D"/>
    <property type="match status" value="1"/>
</dbReference>
<protein>
    <recommendedName>
        <fullName evidence="6">Thioredoxin domain-containing protein</fullName>
    </recommendedName>
</protein>
<reference evidence="7 8" key="1">
    <citation type="submission" date="2017-11" db="EMBL/GenBank/DDBJ databases">
        <title>Draft genome sequence of Rhizobiales bacterium SY3-13.</title>
        <authorList>
            <person name="Sun C."/>
        </authorList>
    </citation>
    <scope>NUCLEOTIDE SEQUENCE [LARGE SCALE GENOMIC DNA]</scope>
    <source>
        <strain evidence="7 8">SY3-13</strain>
    </source>
</reference>
<keyword evidence="4" id="KW-0676">Redox-active center</keyword>
<evidence type="ECO:0000256" key="3">
    <source>
        <dbReference type="ARBA" id="ARBA00023157"/>
    </source>
</evidence>
<evidence type="ECO:0000256" key="4">
    <source>
        <dbReference type="ARBA" id="ARBA00023284"/>
    </source>
</evidence>
<evidence type="ECO:0000259" key="6">
    <source>
        <dbReference type="PROSITE" id="PS51352"/>
    </source>
</evidence>
<dbReference type="Proteomes" id="UP000229498">
    <property type="component" value="Unassembled WGS sequence"/>
</dbReference>
<dbReference type="Pfam" id="PF01323">
    <property type="entry name" value="DSBA"/>
    <property type="match status" value="1"/>
</dbReference>
<evidence type="ECO:0000256" key="5">
    <source>
        <dbReference type="SAM" id="SignalP"/>
    </source>
</evidence>
<dbReference type="AlphaFoldDB" id="A0A2M9FVV5"/>
<dbReference type="SUPFAM" id="SSF52833">
    <property type="entry name" value="Thioredoxin-like"/>
    <property type="match status" value="1"/>
</dbReference>
<dbReference type="InterPro" id="IPR041205">
    <property type="entry name" value="ScsC_N"/>
</dbReference>
<evidence type="ECO:0000313" key="7">
    <source>
        <dbReference type="EMBL" id="PJK27569.1"/>
    </source>
</evidence>
<comment type="caution">
    <text evidence="7">The sequence shown here is derived from an EMBL/GenBank/DDBJ whole genome shotgun (WGS) entry which is preliminary data.</text>
</comment>
<organism evidence="7 8">
    <name type="scientific">Minwuia thermotolerans</name>
    <dbReference type="NCBI Taxonomy" id="2056226"/>
    <lineage>
        <taxon>Bacteria</taxon>
        <taxon>Pseudomonadati</taxon>
        <taxon>Pseudomonadota</taxon>
        <taxon>Alphaproteobacteria</taxon>
        <taxon>Minwuiales</taxon>
        <taxon>Minwuiaceae</taxon>
        <taxon>Minwuia</taxon>
    </lineage>
</organism>
<dbReference type="InterPro" id="IPR013766">
    <property type="entry name" value="Thioredoxin_domain"/>
</dbReference>
<dbReference type="PANTHER" id="PTHR13887">
    <property type="entry name" value="GLUTATHIONE S-TRANSFERASE KAPPA"/>
    <property type="match status" value="1"/>
</dbReference>